<name>A0A0C9UVL7_SPHS4</name>
<gene>
    <name evidence="5" type="ORF">M422DRAFT_264704</name>
</gene>
<dbReference type="GO" id="GO:0006078">
    <property type="term" value="P:(1-&gt;6)-beta-D-glucan biosynthetic process"/>
    <property type="evidence" value="ECO:0007669"/>
    <property type="project" value="TreeGrafter"/>
</dbReference>
<dbReference type="Pfam" id="PF03935">
    <property type="entry name" value="SKN1_KRE6_Sbg1"/>
    <property type="match status" value="2"/>
</dbReference>
<dbReference type="EMBL" id="KN837214">
    <property type="protein sequence ID" value="KIJ33317.1"/>
    <property type="molecule type" value="Genomic_DNA"/>
</dbReference>
<keyword evidence="4" id="KW-0961">Cell wall biogenesis/degradation</keyword>
<organism evidence="5 6">
    <name type="scientific">Sphaerobolus stellatus (strain SS14)</name>
    <dbReference type="NCBI Taxonomy" id="990650"/>
    <lineage>
        <taxon>Eukaryota</taxon>
        <taxon>Fungi</taxon>
        <taxon>Dikarya</taxon>
        <taxon>Basidiomycota</taxon>
        <taxon>Agaricomycotina</taxon>
        <taxon>Agaricomycetes</taxon>
        <taxon>Phallomycetidae</taxon>
        <taxon>Geastrales</taxon>
        <taxon>Sphaerobolaceae</taxon>
        <taxon>Sphaerobolus</taxon>
    </lineage>
</organism>
<dbReference type="PANTHER" id="PTHR31361">
    <property type="entry name" value="BETA-GLUCAN SYNTHESIS-ASSOCIATED PROTEIN KRE6-RELATED"/>
    <property type="match status" value="1"/>
</dbReference>
<evidence type="ECO:0000256" key="4">
    <source>
        <dbReference type="ARBA" id="ARBA00023316"/>
    </source>
</evidence>
<dbReference type="GO" id="GO:0031505">
    <property type="term" value="P:fungal-type cell wall organization"/>
    <property type="evidence" value="ECO:0007669"/>
    <property type="project" value="TreeGrafter"/>
</dbReference>
<evidence type="ECO:0000256" key="3">
    <source>
        <dbReference type="ARBA" id="ARBA00023180"/>
    </source>
</evidence>
<reference evidence="5 6" key="1">
    <citation type="submission" date="2014-06" db="EMBL/GenBank/DDBJ databases">
        <title>Evolutionary Origins and Diversification of the Mycorrhizal Mutualists.</title>
        <authorList>
            <consortium name="DOE Joint Genome Institute"/>
            <consortium name="Mycorrhizal Genomics Consortium"/>
            <person name="Kohler A."/>
            <person name="Kuo A."/>
            <person name="Nagy L.G."/>
            <person name="Floudas D."/>
            <person name="Copeland A."/>
            <person name="Barry K.W."/>
            <person name="Cichocki N."/>
            <person name="Veneault-Fourrey C."/>
            <person name="LaButti K."/>
            <person name="Lindquist E.A."/>
            <person name="Lipzen A."/>
            <person name="Lundell T."/>
            <person name="Morin E."/>
            <person name="Murat C."/>
            <person name="Riley R."/>
            <person name="Ohm R."/>
            <person name="Sun H."/>
            <person name="Tunlid A."/>
            <person name="Henrissat B."/>
            <person name="Grigoriev I.V."/>
            <person name="Hibbett D.S."/>
            <person name="Martin F."/>
        </authorList>
    </citation>
    <scope>NUCLEOTIDE SEQUENCE [LARGE SCALE GENOMIC DNA]</scope>
    <source>
        <strain evidence="5 6">SS14</strain>
    </source>
</reference>
<evidence type="ECO:0000313" key="6">
    <source>
        <dbReference type="Proteomes" id="UP000054279"/>
    </source>
</evidence>
<dbReference type="AlphaFoldDB" id="A0A0C9UVL7"/>
<sequence>MPMYLAADWNLPGSKHNPTTPFLLLWINGLSRHDGKTSTGAILDGQLLSSLPGQKLSACTCPGSDHPGPSAKIDVVNRIGEASQSYQTAPYNANYQFVNTTPAATIYNDNITIDSINYGGQGFQTYGIEWWSDRNNQDDGYVSWFQGDTNMWTMTAAAVGPDPITTISQMPVSEEPWYSIVLNFGMSPSFQQQDWRNLKFPSQMLIDYIRVYQRNGVTNVGCSPPDYPTSDYINSHINVYMDANLKTWASVGYIFPRNSKYDGC</sequence>
<dbReference type="InterPro" id="IPR005629">
    <property type="entry name" value="Skn1/Kre6/Sbg1"/>
</dbReference>
<protein>
    <submittedName>
        <fullName evidence="5">Glycoside hydrolase family 16 protein</fullName>
    </submittedName>
</protein>
<evidence type="ECO:0000313" key="5">
    <source>
        <dbReference type="EMBL" id="KIJ33317.1"/>
    </source>
</evidence>
<keyword evidence="2" id="KW-0472">Membrane</keyword>
<dbReference type="Gene3D" id="2.60.120.200">
    <property type="match status" value="1"/>
</dbReference>
<evidence type="ECO:0000256" key="2">
    <source>
        <dbReference type="ARBA" id="ARBA00023136"/>
    </source>
</evidence>
<dbReference type="GO" id="GO:0005886">
    <property type="term" value="C:plasma membrane"/>
    <property type="evidence" value="ECO:0007669"/>
    <property type="project" value="TreeGrafter"/>
</dbReference>
<dbReference type="GO" id="GO:0015926">
    <property type="term" value="F:glucosidase activity"/>
    <property type="evidence" value="ECO:0007669"/>
    <property type="project" value="TreeGrafter"/>
</dbReference>
<dbReference type="HOGENOM" id="CLU_010811_0_0_1"/>
<dbReference type="InterPro" id="IPR013320">
    <property type="entry name" value="ConA-like_dom_sf"/>
</dbReference>
<dbReference type="Proteomes" id="UP000054279">
    <property type="component" value="Unassembled WGS sequence"/>
</dbReference>
<comment type="subcellular location">
    <subcellularLocation>
        <location evidence="1">Membrane</location>
    </subcellularLocation>
</comment>
<dbReference type="SUPFAM" id="SSF49899">
    <property type="entry name" value="Concanavalin A-like lectins/glucanases"/>
    <property type="match status" value="1"/>
</dbReference>
<proteinExistence type="predicted"/>
<keyword evidence="3" id="KW-0325">Glycoprotein</keyword>
<dbReference type="PANTHER" id="PTHR31361:SF15">
    <property type="entry name" value="GH16 DOMAIN-CONTAINING PROTEIN"/>
    <property type="match status" value="1"/>
</dbReference>
<dbReference type="GO" id="GO:0005789">
    <property type="term" value="C:endoplasmic reticulum membrane"/>
    <property type="evidence" value="ECO:0007669"/>
    <property type="project" value="TreeGrafter"/>
</dbReference>
<evidence type="ECO:0000256" key="1">
    <source>
        <dbReference type="ARBA" id="ARBA00004370"/>
    </source>
</evidence>
<accession>A0A0C9UVL7</accession>
<dbReference type="OrthoDB" id="412647at2759"/>
<keyword evidence="6" id="KW-1185">Reference proteome</keyword>
<keyword evidence="5" id="KW-0378">Hydrolase</keyword>